<organism evidence="1">
    <name type="scientific">marine sediment metagenome</name>
    <dbReference type="NCBI Taxonomy" id="412755"/>
    <lineage>
        <taxon>unclassified sequences</taxon>
        <taxon>metagenomes</taxon>
        <taxon>ecological metagenomes</taxon>
    </lineage>
</organism>
<protein>
    <submittedName>
        <fullName evidence="1">Uncharacterized protein</fullName>
    </submittedName>
</protein>
<reference evidence="1" key="1">
    <citation type="journal article" date="2014" name="Front. Microbiol.">
        <title>High frequency of phylogenetically diverse reductive dehalogenase-homologous genes in deep subseafloor sedimentary metagenomes.</title>
        <authorList>
            <person name="Kawai M."/>
            <person name="Futagami T."/>
            <person name="Toyoda A."/>
            <person name="Takaki Y."/>
            <person name="Nishi S."/>
            <person name="Hori S."/>
            <person name="Arai W."/>
            <person name="Tsubouchi T."/>
            <person name="Morono Y."/>
            <person name="Uchiyama I."/>
            <person name="Ito T."/>
            <person name="Fujiyama A."/>
            <person name="Inagaki F."/>
            <person name="Takami H."/>
        </authorList>
    </citation>
    <scope>NUCLEOTIDE SEQUENCE</scope>
    <source>
        <strain evidence="1">Expedition CK06-06</strain>
    </source>
</reference>
<proteinExistence type="predicted"/>
<feature type="non-terminal residue" evidence="1">
    <location>
        <position position="1"/>
    </location>
</feature>
<comment type="caution">
    <text evidence="1">The sequence shown here is derived from an EMBL/GenBank/DDBJ whole genome shotgun (WGS) entry which is preliminary data.</text>
</comment>
<accession>X1T1P2</accession>
<sequence>GQEKSRDEAGKYMQRNVFLEGVKPAVEKPNKNFHGILSVFP</sequence>
<name>X1T1P2_9ZZZZ</name>
<gene>
    <name evidence="1" type="ORF">S12H4_37430</name>
</gene>
<evidence type="ECO:0000313" key="1">
    <source>
        <dbReference type="EMBL" id="GAI99252.1"/>
    </source>
</evidence>
<dbReference type="EMBL" id="BARW01022421">
    <property type="protein sequence ID" value="GAI99252.1"/>
    <property type="molecule type" value="Genomic_DNA"/>
</dbReference>
<dbReference type="AlphaFoldDB" id="X1T1P2"/>